<proteinExistence type="predicted"/>
<evidence type="ECO:0000313" key="2">
    <source>
        <dbReference type="EMBL" id="OIO19844.1"/>
    </source>
</evidence>
<reference evidence="2 3" key="1">
    <citation type="journal article" date="2016" name="Environ. Microbiol.">
        <title>Genomic resolution of a cold subsurface aquifer community provides metabolic insights for novel microbes adapted to high CO concentrations.</title>
        <authorList>
            <person name="Probst A.J."/>
            <person name="Castelle C.J."/>
            <person name="Singh A."/>
            <person name="Brown C.T."/>
            <person name="Anantharaman K."/>
            <person name="Sharon I."/>
            <person name="Hug L.A."/>
            <person name="Burstein D."/>
            <person name="Emerson J.B."/>
            <person name="Thomas B.C."/>
            <person name="Banfield J.F."/>
        </authorList>
    </citation>
    <scope>NUCLEOTIDE SEQUENCE [LARGE SCALE GENOMIC DNA]</scope>
    <source>
        <strain evidence="2">CG1_02_32_51</strain>
    </source>
</reference>
<protein>
    <recommendedName>
        <fullName evidence="4">PilN domain-containing protein</fullName>
    </recommendedName>
</protein>
<gene>
    <name evidence="2" type="ORF">AUJ23_01400</name>
</gene>
<dbReference type="EMBL" id="MNVC01000015">
    <property type="protein sequence ID" value="OIO19844.1"/>
    <property type="molecule type" value="Genomic_DNA"/>
</dbReference>
<dbReference type="STRING" id="1805238.AUJ23_01400"/>
<accession>A0A1J4U5G5</accession>
<keyword evidence="1" id="KW-0472">Membrane</keyword>
<evidence type="ECO:0000256" key="1">
    <source>
        <dbReference type="SAM" id="Phobius"/>
    </source>
</evidence>
<dbReference type="Pfam" id="PF05137">
    <property type="entry name" value="PilN"/>
    <property type="match status" value="1"/>
</dbReference>
<evidence type="ECO:0000313" key="3">
    <source>
        <dbReference type="Proteomes" id="UP000181941"/>
    </source>
</evidence>
<dbReference type="Proteomes" id="UP000181941">
    <property type="component" value="Unassembled WGS sequence"/>
</dbReference>
<comment type="caution">
    <text evidence="2">The sequence shown here is derived from an EMBL/GenBank/DDBJ whole genome shotgun (WGS) entry which is preliminary data.</text>
</comment>
<keyword evidence="1" id="KW-0812">Transmembrane</keyword>
<organism evidence="2 3">
    <name type="scientific">Candidatus Magasanikbacteria bacterium CG1_02_32_51</name>
    <dbReference type="NCBI Taxonomy" id="1805238"/>
    <lineage>
        <taxon>Bacteria</taxon>
        <taxon>Candidatus Magasanikiibacteriota</taxon>
    </lineage>
</organism>
<sequence>MYPLRINLLNENKKSLLIHMAQFKFVQNILQVIFLSISFIAISLMFSEFLLQNYYSAIAQNTINDNNKYTSKSQQIQTINKLTQRLNLVQQQHHNITPLIVDITFSTPEEIVLTSLNINYNQKTVAFSGIADTRQSLLDFQETLKNNPLYIHVESPVSDLTKKENIAFNISVNLK</sequence>
<dbReference type="InterPro" id="IPR007813">
    <property type="entry name" value="PilN"/>
</dbReference>
<name>A0A1J4U5G5_9BACT</name>
<dbReference type="AlphaFoldDB" id="A0A1J4U5G5"/>
<evidence type="ECO:0008006" key="4">
    <source>
        <dbReference type="Google" id="ProtNLM"/>
    </source>
</evidence>
<keyword evidence="1" id="KW-1133">Transmembrane helix</keyword>
<feature type="transmembrane region" description="Helical" evidence="1">
    <location>
        <begin position="29"/>
        <end position="51"/>
    </location>
</feature>